<dbReference type="RefSeq" id="WP_015759268.1">
    <property type="nucleotide sequence ID" value="NC_013216.1"/>
</dbReference>
<dbReference type="InterPro" id="IPR010982">
    <property type="entry name" value="Lambda_DNA-bd_dom_sf"/>
</dbReference>
<gene>
    <name evidence="2" type="ordered locus">Dtox_3896</name>
</gene>
<organism evidence="2 3">
    <name type="scientific">Desulfofarcimen acetoxidans (strain ATCC 49208 / DSM 771 / KCTC 5769 / VKM B-1644 / 5575)</name>
    <name type="common">Desulfotomaculum acetoxidans</name>
    <dbReference type="NCBI Taxonomy" id="485916"/>
    <lineage>
        <taxon>Bacteria</taxon>
        <taxon>Bacillati</taxon>
        <taxon>Bacillota</taxon>
        <taxon>Clostridia</taxon>
        <taxon>Eubacteriales</taxon>
        <taxon>Peptococcaceae</taxon>
        <taxon>Desulfofarcimen</taxon>
    </lineage>
</organism>
<dbReference type="GO" id="GO:0003677">
    <property type="term" value="F:DNA binding"/>
    <property type="evidence" value="ECO:0007669"/>
    <property type="project" value="InterPro"/>
</dbReference>
<evidence type="ECO:0000259" key="1">
    <source>
        <dbReference type="PROSITE" id="PS50943"/>
    </source>
</evidence>
<evidence type="ECO:0000313" key="2">
    <source>
        <dbReference type="EMBL" id="ACV64590.1"/>
    </source>
</evidence>
<dbReference type="EMBL" id="CP001720">
    <property type="protein sequence ID" value="ACV64590.1"/>
    <property type="molecule type" value="Genomic_DNA"/>
</dbReference>
<dbReference type="Gene3D" id="1.10.260.40">
    <property type="entry name" value="lambda repressor-like DNA-binding domains"/>
    <property type="match status" value="1"/>
</dbReference>
<keyword evidence="3" id="KW-1185">Reference proteome</keyword>
<protein>
    <submittedName>
        <fullName evidence="2">Transcriptional regulator, XRE family</fullName>
    </submittedName>
</protein>
<feature type="domain" description="HTH cro/C1-type" evidence="1">
    <location>
        <begin position="9"/>
        <end position="65"/>
    </location>
</feature>
<accession>C8VXW1</accession>
<dbReference type="HOGENOM" id="CLU_066192_31_4_9"/>
<dbReference type="SMART" id="SM00530">
    <property type="entry name" value="HTH_XRE"/>
    <property type="match status" value="1"/>
</dbReference>
<dbReference type="Proteomes" id="UP000002217">
    <property type="component" value="Chromosome"/>
</dbReference>
<evidence type="ECO:0000313" key="3">
    <source>
        <dbReference type="Proteomes" id="UP000002217"/>
    </source>
</evidence>
<sequence length="73" mass="8480">MPLKFTVRLKQILFERGMTQKELVELTGLRPAAISEFANNRRSVINTEHLVRVAEALNIKDISELIRFEEVKQ</sequence>
<dbReference type="KEGG" id="dae:Dtox_3896"/>
<dbReference type="Pfam" id="PF13443">
    <property type="entry name" value="HTH_26"/>
    <property type="match status" value="1"/>
</dbReference>
<dbReference type="CDD" id="cd00093">
    <property type="entry name" value="HTH_XRE"/>
    <property type="match status" value="1"/>
</dbReference>
<dbReference type="InterPro" id="IPR001387">
    <property type="entry name" value="Cro/C1-type_HTH"/>
</dbReference>
<reference evidence="2 3" key="1">
    <citation type="journal article" date="2009" name="Stand. Genomic Sci.">
        <title>Complete genome sequence of Desulfotomaculum acetoxidans type strain (5575).</title>
        <authorList>
            <person name="Spring S."/>
            <person name="Lapidus A."/>
            <person name="Schroder M."/>
            <person name="Gleim D."/>
            <person name="Sims D."/>
            <person name="Meincke L."/>
            <person name="Glavina Del Rio T."/>
            <person name="Tice H."/>
            <person name="Copeland A."/>
            <person name="Cheng J.F."/>
            <person name="Lucas S."/>
            <person name="Chen F."/>
            <person name="Nolan M."/>
            <person name="Bruce D."/>
            <person name="Goodwin L."/>
            <person name="Pitluck S."/>
            <person name="Ivanova N."/>
            <person name="Mavromatis K."/>
            <person name="Mikhailova N."/>
            <person name="Pati A."/>
            <person name="Chen A."/>
            <person name="Palaniappan K."/>
            <person name="Land M."/>
            <person name="Hauser L."/>
            <person name="Chang Y.J."/>
            <person name="Jeffries C.D."/>
            <person name="Chain P."/>
            <person name="Saunders E."/>
            <person name="Brettin T."/>
            <person name="Detter J.C."/>
            <person name="Goker M."/>
            <person name="Bristow J."/>
            <person name="Eisen J.A."/>
            <person name="Markowitz V."/>
            <person name="Hugenholtz P."/>
            <person name="Kyrpides N.C."/>
            <person name="Klenk H.P."/>
            <person name="Han C."/>
        </authorList>
    </citation>
    <scope>NUCLEOTIDE SEQUENCE [LARGE SCALE GENOMIC DNA]</scope>
    <source>
        <strain evidence="3">ATCC 49208 / DSM 771 / VKM B-1644</strain>
    </source>
</reference>
<dbReference type="OrthoDB" id="9804186at2"/>
<dbReference type="PROSITE" id="PS50943">
    <property type="entry name" value="HTH_CROC1"/>
    <property type="match status" value="1"/>
</dbReference>
<dbReference type="AlphaFoldDB" id="C8VXW1"/>
<proteinExistence type="predicted"/>
<dbReference type="STRING" id="485916.Dtox_3896"/>
<dbReference type="eggNOG" id="COG3655">
    <property type="taxonomic scope" value="Bacteria"/>
</dbReference>
<name>C8VXW1_DESAS</name>
<dbReference type="SUPFAM" id="SSF47413">
    <property type="entry name" value="lambda repressor-like DNA-binding domains"/>
    <property type="match status" value="1"/>
</dbReference>